<dbReference type="PROSITE" id="PS00122">
    <property type="entry name" value="CARBOXYLESTERASE_B_1"/>
    <property type="match status" value="1"/>
</dbReference>
<evidence type="ECO:0000313" key="5">
    <source>
        <dbReference type="EMBL" id="KIV83419.1"/>
    </source>
</evidence>
<dbReference type="SUPFAM" id="SSF53474">
    <property type="entry name" value="alpha/beta-Hydrolases"/>
    <property type="match status" value="1"/>
</dbReference>
<evidence type="ECO:0000256" key="1">
    <source>
        <dbReference type="ARBA" id="ARBA00005964"/>
    </source>
</evidence>
<dbReference type="Pfam" id="PF00135">
    <property type="entry name" value="COesterase"/>
    <property type="match status" value="1"/>
</dbReference>
<protein>
    <recommendedName>
        <fullName evidence="3">Carboxylic ester hydrolase</fullName>
        <ecNumber evidence="3">3.1.1.-</ecNumber>
    </recommendedName>
</protein>
<dbReference type="ESTHER" id="9euro-a0a0d1yq45">
    <property type="family name" value="Fungal_carboxylesterase_lipase"/>
</dbReference>
<dbReference type="Gene3D" id="3.40.50.1820">
    <property type="entry name" value="alpha/beta hydrolase"/>
    <property type="match status" value="1"/>
</dbReference>
<dbReference type="PANTHER" id="PTHR11559">
    <property type="entry name" value="CARBOXYLESTERASE"/>
    <property type="match status" value="1"/>
</dbReference>
<dbReference type="Proteomes" id="UP000053599">
    <property type="component" value="Unassembled WGS sequence"/>
</dbReference>
<dbReference type="InterPro" id="IPR029058">
    <property type="entry name" value="AB_hydrolase_fold"/>
</dbReference>
<evidence type="ECO:0000259" key="4">
    <source>
        <dbReference type="Pfam" id="PF00135"/>
    </source>
</evidence>
<evidence type="ECO:0000313" key="6">
    <source>
        <dbReference type="Proteomes" id="UP000053599"/>
    </source>
</evidence>
<proteinExistence type="inferred from homology"/>
<name>A0A0D1YQ45_9EURO</name>
<dbReference type="AlphaFoldDB" id="A0A0D1YQ45"/>
<dbReference type="InterPro" id="IPR019826">
    <property type="entry name" value="Carboxylesterase_B_AS"/>
</dbReference>
<organism evidence="5 6">
    <name type="scientific">Exophiala sideris</name>
    <dbReference type="NCBI Taxonomy" id="1016849"/>
    <lineage>
        <taxon>Eukaryota</taxon>
        <taxon>Fungi</taxon>
        <taxon>Dikarya</taxon>
        <taxon>Ascomycota</taxon>
        <taxon>Pezizomycotina</taxon>
        <taxon>Eurotiomycetes</taxon>
        <taxon>Chaetothyriomycetidae</taxon>
        <taxon>Chaetothyriales</taxon>
        <taxon>Herpotrichiellaceae</taxon>
        <taxon>Exophiala</taxon>
    </lineage>
</organism>
<evidence type="ECO:0000256" key="3">
    <source>
        <dbReference type="RuleBase" id="RU361235"/>
    </source>
</evidence>
<dbReference type="HOGENOM" id="CLU_006586_14_4_1"/>
<dbReference type="STRING" id="1016849.A0A0D1YQ45"/>
<dbReference type="InterPro" id="IPR002018">
    <property type="entry name" value="CarbesteraseB"/>
</dbReference>
<dbReference type="InterPro" id="IPR050309">
    <property type="entry name" value="Type-B_Carboxylest/Lipase"/>
</dbReference>
<sequence>MSTTTLKHPEIGEIKGQVGDGVHQFLGVQYGTIEDRFAESKVKSSYSSPVDATSHGPSSYYPPTAFDNEMGFIQQTLPKPVEKHSELECLNLNITVPQLSGSDGASRKLPVFIWQHGGGFILGSNSWPHYDHAKLVKLANEKGVPVIGVGINFRLGLSGLLTSEELRSHGYKTNNQFRDQRTAFKWVKEYISGFGGDPNNITVIGESAGAVATTLHLYSKEKLFNRAIATGGSALLVPPFPLEAYEGVYQQVLGVFGLENLSPEDRVQKLLSIPMEDIIGKMPPNIPFLPTIDGDIIPVRPSYAAVADPKDETMPAKHWLDGLAIGDGQFDGSVMGFMLGHRKANILQTFPESIKNSLSSSPQVAEKLLEAYGFTGPAAAKDDEAAFVNFLQFATDIGYYAATTSFARGWPENKKIFTWFFNEPNPWSGPFQGRTTHVLDVVFLFQNFNDKLPAEQRAAAEGFAVDLMKFVSGQEPWPAYSPTHKTAKVFGPSKGESAPVTKVVDDAEGEETKRGLVILELGKEVGFDKLAEVFGRFQMGM</sequence>
<gene>
    <name evidence="5" type="ORF">PV11_05448</name>
</gene>
<dbReference type="EC" id="3.1.1.-" evidence="3"/>
<feature type="domain" description="Carboxylesterase type B" evidence="4">
    <location>
        <begin position="11"/>
        <end position="448"/>
    </location>
</feature>
<reference evidence="5 6" key="1">
    <citation type="submission" date="2015-01" db="EMBL/GenBank/DDBJ databases">
        <title>The Genome Sequence of Exophiala sideris CBS121828.</title>
        <authorList>
            <consortium name="The Broad Institute Genomics Platform"/>
            <person name="Cuomo C."/>
            <person name="de Hoog S."/>
            <person name="Gorbushina A."/>
            <person name="Stielow B."/>
            <person name="Teixiera M."/>
            <person name="Abouelleil A."/>
            <person name="Chapman S.B."/>
            <person name="Priest M."/>
            <person name="Young S.K."/>
            <person name="Wortman J."/>
            <person name="Nusbaum C."/>
            <person name="Birren B."/>
        </authorList>
    </citation>
    <scope>NUCLEOTIDE SEQUENCE [LARGE SCALE GENOMIC DNA]</scope>
    <source>
        <strain evidence="5 6">CBS 121828</strain>
    </source>
</reference>
<dbReference type="GO" id="GO:0016787">
    <property type="term" value="F:hydrolase activity"/>
    <property type="evidence" value="ECO:0007669"/>
    <property type="project" value="UniProtKB-KW"/>
</dbReference>
<dbReference type="EMBL" id="KN846952">
    <property type="protein sequence ID" value="KIV83419.1"/>
    <property type="molecule type" value="Genomic_DNA"/>
</dbReference>
<keyword evidence="2 3" id="KW-0378">Hydrolase</keyword>
<accession>A0A0D1YQ45</accession>
<dbReference type="OrthoDB" id="3200163at2759"/>
<evidence type="ECO:0000256" key="2">
    <source>
        <dbReference type="ARBA" id="ARBA00022801"/>
    </source>
</evidence>
<comment type="similarity">
    <text evidence="1 3">Belongs to the type-B carboxylesterase/lipase family.</text>
</comment>